<dbReference type="AlphaFoldDB" id="A0AB74UUK4"/>
<dbReference type="InterPro" id="IPR015079">
    <property type="entry name" value="DUF1889"/>
</dbReference>
<organism evidence="1">
    <name type="scientific">Rhodanobacter sp. FW102-FHT14D07</name>
    <dbReference type="NCBI Taxonomy" id="3351462"/>
    <lineage>
        <taxon>Bacteria</taxon>
        <taxon>Pseudomonadati</taxon>
        <taxon>Pseudomonadota</taxon>
        <taxon>Gammaproteobacteria</taxon>
        <taxon>Lysobacterales</taxon>
        <taxon>Rhodanobacteraceae</taxon>
        <taxon>Rhodanobacter</taxon>
    </lineage>
</organism>
<dbReference type="EMBL" id="CP170721">
    <property type="protein sequence ID" value="XIA19926.1"/>
    <property type="molecule type" value="Genomic_DNA"/>
</dbReference>
<dbReference type="RefSeq" id="WP_395118456.1">
    <property type="nucleotide sequence ID" value="NZ_CP170721.1"/>
</dbReference>
<proteinExistence type="predicted"/>
<dbReference type="SUPFAM" id="SSF140670">
    <property type="entry name" value="YoaC-like"/>
    <property type="match status" value="1"/>
</dbReference>
<name>A0AB74UUK4_9GAMM</name>
<dbReference type="InterPro" id="IPR037210">
    <property type="entry name" value="YoaC-like_sf"/>
</dbReference>
<sequence length="205" mass="22622">MLRINGRTLPALPRPVFEIQAEHTAEGDIRVTVMAGQGEDSRVEEFPMTEQPLLERRVAQWFRGLPYFEPGHSDWASESDRAAILIGQWTSREKSDITPGKEMTMREIVQKAMEKLSRVSNVSTGLAHPLDEARAKELFIALRDHGVPLSQDDVRLQAEACGWPARHAQKLGELAECIGEGAAVPIAFPRGWGEGIVGELLSASS</sequence>
<accession>A0AB74UUK4</accession>
<evidence type="ECO:0000313" key="1">
    <source>
        <dbReference type="EMBL" id="XIA19926.1"/>
    </source>
</evidence>
<protein>
    <submittedName>
        <fullName evidence="1">DUF1889 family protein</fullName>
    </submittedName>
</protein>
<gene>
    <name evidence="1" type="ORF">ACFYG5_07330</name>
</gene>
<dbReference type="Pfam" id="PF08986">
    <property type="entry name" value="DUF1889"/>
    <property type="match status" value="1"/>
</dbReference>
<reference evidence="1" key="1">
    <citation type="submission" date="2024-10" db="EMBL/GenBank/DDBJ databases">
        <authorList>
            <person name="Lesea H.P."/>
            <person name="Kuehl J.V."/>
            <person name="Chandonia J.-M."/>
        </authorList>
    </citation>
    <scope>NUCLEOTIDE SEQUENCE</scope>
    <source>
        <strain evidence="1">FW102-FHT14D07</strain>
    </source>
</reference>
<dbReference type="Gene3D" id="1.20.1290.30">
    <property type="match status" value="1"/>
</dbReference>